<sequence>MSVFLYQCLDLLCWFDAGYRQIEIQRYFQRPRKHKVFYLRLFQVEIPGI</sequence>
<gene>
    <name evidence="1" type="ORF">BECKLPF1236B_GA0070989_10964</name>
</gene>
<reference evidence="1" key="1">
    <citation type="submission" date="2019-02" db="EMBL/GenBank/DDBJ databases">
        <authorList>
            <person name="Gruber-Vodicka R. H."/>
            <person name="Seah K. B. B."/>
        </authorList>
    </citation>
    <scope>NUCLEOTIDE SEQUENCE</scope>
    <source>
        <strain evidence="1">BECK_S313</strain>
    </source>
</reference>
<evidence type="ECO:0000313" key="1">
    <source>
        <dbReference type="EMBL" id="VFK16471.1"/>
    </source>
</evidence>
<proteinExistence type="predicted"/>
<dbReference type="EMBL" id="CAADFK010000096">
    <property type="protein sequence ID" value="VFK16471.1"/>
    <property type="molecule type" value="Genomic_DNA"/>
</dbReference>
<protein>
    <submittedName>
        <fullName evidence="1">Uncharacterized protein</fullName>
    </submittedName>
</protein>
<organism evidence="1">
    <name type="scientific">Candidatus Kentrum sp. LPFa</name>
    <dbReference type="NCBI Taxonomy" id="2126335"/>
    <lineage>
        <taxon>Bacteria</taxon>
        <taxon>Pseudomonadati</taxon>
        <taxon>Pseudomonadota</taxon>
        <taxon>Gammaproteobacteria</taxon>
        <taxon>Candidatus Kentrum</taxon>
    </lineage>
</organism>
<dbReference type="AlphaFoldDB" id="A0A450WHM4"/>
<name>A0A450WHM4_9GAMM</name>
<accession>A0A450WHM4</accession>